<feature type="region of interest" description="Disordered" evidence="4">
    <location>
        <begin position="395"/>
        <end position="473"/>
    </location>
</feature>
<feature type="compositionally biased region" description="Polar residues" evidence="4">
    <location>
        <begin position="409"/>
        <end position="420"/>
    </location>
</feature>
<dbReference type="Gene3D" id="3.80.10.10">
    <property type="entry name" value="Ribonuclease Inhibitor"/>
    <property type="match status" value="1"/>
</dbReference>
<dbReference type="GO" id="GO:0005886">
    <property type="term" value="C:plasma membrane"/>
    <property type="evidence" value="ECO:0007669"/>
    <property type="project" value="TreeGrafter"/>
</dbReference>
<feature type="transmembrane region" description="Helical" evidence="5">
    <location>
        <begin position="366"/>
        <end position="387"/>
    </location>
</feature>
<keyword evidence="3" id="KW-0325">Glycoprotein</keyword>
<evidence type="ECO:0000256" key="5">
    <source>
        <dbReference type="SAM" id="Phobius"/>
    </source>
</evidence>
<reference evidence="7 8" key="1">
    <citation type="submission" date="2023-08" db="EMBL/GenBank/DDBJ databases">
        <title>Black Yeasts Isolated from many extreme environments.</title>
        <authorList>
            <person name="Coleine C."/>
            <person name="Stajich J.E."/>
            <person name="Selbmann L."/>
        </authorList>
    </citation>
    <scope>NUCLEOTIDE SEQUENCE [LARGE SCALE GENOMIC DNA]</scope>
    <source>
        <strain evidence="7 8">CCFEE 5792</strain>
    </source>
</reference>
<dbReference type="GeneID" id="89971591"/>
<protein>
    <recommendedName>
        <fullName evidence="9">Receptor L-domain domain-containing protein</fullName>
    </recommendedName>
</protein>
<evidence type="ECO:0000256" key="1">
    <source>
        <dbReference type="ARBA" id="ARBA00004196"/>
    </source>
</evidence>
<dbReference type="EMBL" id="JAVRRD010000016">
    <property type="protein sequence ID" value="KAK5050845.1"/>
    <property type="molecule type" value="Genomic_DNA"/>
</dbReference>
<evidence type="ECO:0000256" key="3">
    <source>
        <dbReference type="ARBA" id="ARBA00023180"/>
    </source>
</evidence>
<organism evidence="7 8">
    <name type="scientific">Exophiala bonariae</name>
    <dbReference type="NCBI Taxonomy" id="1690606"/>
    <lineage>
        <taxon>Eukaryota</taxon>
        <taxon>Fungi</taxon>
        <taxon>Dikarya</taxon>
        <taxon>Ascomycota</taxon>
        <taxon>Pezizomycotina</taxon>
        <taxon>Eurotiomycetes</taxon>
        <taxon>Chaetothyriomycetidae</taxon>
        <taxon>Chaetothyriales</taxon>
        <taxon>Herpotrichiellaceae</taxon>
        <taxon>Exophiala</taxon>
    </lineage>
</organism>
<gene>
    <name evidence="7" type="ORF">LTR84_003404</name>
</gene>
<comment type="caution">
    <text evidence="7">The sequence shown here is derived from an EMBL/GenBank/DDBJ whole genome shotgun (WGS) entry which is preliminary data.</text>
</comment>
<evidence type="ECO:0008006" key="9">
    <source>
        <dbReference type="Google" id="ProtNLM"/>
    </source>
</evidence>
<dbReference type="PANTHER" id="PTHR31018">
    <property type="entry name" value="SPORULATION-SPECIFIC PROTEIN-RELATED"/>
    <property type="match status" value="1"/>
</dbReference>
<keyword evidence="5" id="KW-1133">Transmembrane helix</keyword>
<accession>A0AAV9N7R0</accession>
<feature type="chain" id="PRO_5044001442" description="Receptor L-domain domain-containing protein" evidence="6">
    <location>
        <begin position="18"/>
        <end position="473"/>
    </location>
</feature>
<dbReference type="PANTHER" id="PTHR31018:SF3">
    <property type="entry name" value="RECEPTOR PROTEIN-TYROSINE KINASE"/>
    <property type="match status" value="1"/>
</dbReference>
<evidence type="ECO:0000256" key="6">
    <source>
        <dbReference type="SAM" id="SignalP"/>
    </source>
</evidence>
<dbReference type="SUPFAM" id="SSF52058">
    <property type="entry name" value="L domain-like"/>
    <property type="match status" value="2"/>
</dbReference>
<evidence type="ECO:0000313" key="8">
    <source>
        <dbReference type="Proteomes" id="UP001358417"/>
    </source>
</evidence>
<feature type="compositionally biased region" description="Basic and acidic residues" evidence="4">
    <location>
        <begin position="454"/>
        <end position="467"/>
    </location>
</feature>
<dbReference type="RefSeq" id="XP_064705345.1">
    <property type="nucleotide sequence ID" value="XM_064846992.1"/>
</dbReference>
<evidence type="ECO:0000256" key="4">
    <source>
        <dbReference type="SAM" id="MobiDB-lite"/>
    </source>
</evidence>
<dbReference type="GO" id="GO:0009986">
    <property type="term" value="C:cell surface"/>
    <property type="evidence" value="ECO:0007669"/>
    <property type="project" value="TreeGrafter"/>
</dbReference>
<dbReference type="AlphaFoldDB" id="A0AAV9N7R0"/>
<dbReference type="Proteomes" id="UP001358417">
    <property type="component" value="Unassembled WGS sequence"/>
</dbReference>
<dbReference type="InterPro" id="IPR051648">
    <property type="entry name" value="CWI-Assembly_Regulator"/>
</dbReference>
<dbReference type="GO" id="GO:0009277">
    <property type="term" value="C:fungal-type cell wall"/>
    <property type="evidence" value="ECO:0007669"/>
    <property type="project" value="TreeGrafter"/>
</dbReference>
<dbReference type="InterPro" id="IPR032675">
    <property type="entry name" value="LRR_dom_sf"/>
</dbReference>
<keyword evidence="8" id="KW-1185">Reference proteome</keyword>
<keyword evidence="2 6" id="KW-0732">Signal</keyword>
<feature type="signal peptide" evidence="6">
    <location>
        <begin position="1"/>
        <end position="17"/>
    </location>
</feature>
<evidence type="ECO:0000313" key="7">
    <source>
        <dbReference type="EMBL" id="KAK5050845.1"/>
    </source>
</evidence>
<dbReference type="GO" id="GO:0031505">
    <property type="term" value="P:fungal-type cell wall organization"/>
    <property type="evidence" value="ECO:0007669"/>
    <property type="project" value="TreeGrafter"/>
</dbReference>
<evidence type="ECO:0000256" key="2">
    <source>
        <dbReference type="ARBA" id="ARBA00022729"/>
    </source>
</evidence>
<name>A0AAV9N7R0_9EURO</name>
<proteinExistence type="predicted"/>
<comment type="subcellular location">
    <subcellularLocation>
        <location evidence="1">Cell envelope</location>
    </subcellularLocation>
</comment>
<sequence>MWTTANLVLAVAGLVSAQCTGSTTISSSSQATALAQCQSYDGDIRLGSDITGSISLEGVVTITGDLALAYGTEITSLTAPDLVTIGETLSISNNDLLTSISLPSLKNIDRIYISGAPNLTDIVSTNGISNISTIQISETALTKLDWLKAVNISRLELTENPGLSDVSLPVVNGLGSFTFEWNGPAMKISLPNLEAAYNLTFSHAQEIDLSALELVTYSLGFIANDLESLSMEKLSSLDNFMLWNNTALSQLSLPILTNVTGDIVTNGNTALGTLSLPSLERVRGDIALNGSYTNISMPALVDVQGNVVIRSSTAFNCSSLTPYDQSDVFKAQYNCTASELAATPSPAPDPGSESGGGGGLSTGAKAGIAVGVVLGVLAVGFAVWFLLKKRKVSNGSIQAPGTQADETKTGTFIDNKSTQGPYEADSQAVGRAELPTGHNDHTSTAYDGKPTSHGRAELFSEHPELHGNQRGPT</sequence>
<keyword evidence="5" id="KW-0472">Membrane</keyword>
<keyword evidence="5" id="KW-0812">Transmembrane</keyword>